<evidence type="ECO:0000256" key="2">
    <source>
        <dbReference type="ARBA" id="ARBA00022531"/>
    </source>
</evidence>
<dbReference type="NCBIfam" id="TIGR02015">
    <property type="entry name" value="BchY"/>
    <property type="match status" value="1"/>
</dbReference>
<evidence type="ECO:0000313" key="7">
    <source>
        <dbReference type="EMBL" id="MDO9707480.1"/>
    </source>
</evidence>
<sequence length="501" mass="52822">MDSLPPSALPDGAGCHGGRETMLDAARAAGKTAAMERLMADYPRGPHDQPQSMCPAFGSLRVGLRMRRVATILSGSACCVYGLTFTGHFYGARRSVGYVPFNSETLVTGKLFEDIRDAVQATAKPEEYDAVVVINLCVPTASGVPLDLLPKQIDGVRIIGIDVPGFGVPTHAEAKDVLAGAMLRYARQEAEAGPVARPKSLVEGEPTIALIGELFPADPVGIGALLAPMGLSVAPQTPSREWRDLYAALDCVAAAAVHPFYTASIREFRAAGRPIVPSGPVGVEGTADWLEAVGRAANLPAARIDLARSRALPALQGALGANPIQARVTVSGYEGSELLVARLLVEAGAEVPYAGTACPRTEWSEPDRAWLEAHGCHVQYRASLEQDMAAMEEVKPDLAIGTTPLVQRGKELGIPALYFTNMVSARPLFGPAGAASMAAIVAAQTRGRERFGRMVSFFEGVGTKDGAGYGFAGKPVDPPGFRERQRKIRAARAKAEEAVGT</sequence>
<gene>
    <name evidence="7" type="primary">bchY</name>
    <name evidence="7" type="ORF">Q7A36_03920</name>
</gene>
<dbReference type="InterPro" id="IPR000510">
    <property type="entry name" value="Nase/OxRdtase_comp1"/>
</dbReference>
<dbReference type="EMBL" id="JAUTWS010000003">
    <property type="protein sequence ID" value="MDO9707480.1"/>
    <property type="molecule type" value="Genomic_DNA"/>
</dbReference>
<dbReference type="InterPro" id="IPR010245">
    <property type="entry name" value="BchY"/>
</dbReference>
<dbReference type="PANTHER" id="PTHR39429">
    <property type="entry name" value="LIGHT-INDEPENDENT PROTOCHLOROPHYLLIDE REDUCTASE SUBUNIT N"/>
    <property type="match status" value="1"/>
</dbReference>
<dbReference type="InterPro" id="IPR016209">
    <property type="entry name" value="Protochlorophyllide_Rdtase"/>
</dbReference>
<evidence type="ECO:0000256" key="3">
    <source>
        <dbReference type="ARBA" id="ARBA00023002"/>
    </source>
</evidence>
<evidence type="ECO:0000259" key="6">
    <source>
        <dbReference type="Pfam" id="PF00148"/>
    </source>
</evidence>
<evidence type="ECO:0000256" key="5">
    <source>
        <dbReference type="ARBA" id="ARBA00023181"/>
    </source>
</evidence>
<keyword evidence="4" id="KW-0149">Chlorophyll biosynthesis</keyword>
<evidence type="ECO:0000256" key="1">
    <source>
        <dbReference type="ARBA" id="ARBA00004800"/>
    </source>
</evidence>
<dbReference type="PIRSF" id="PIRSF000163">
    <property type="entry name" value="PCP_ChlB"/>
    <property type="match status" value="1"/>
</dbReference>
<dbReference type="EC" id="1.3.7.15" evidence="7"/>
<dbReference type="SUPFAM" id="SSF53807">
    <property type="entry name" value="Helical backbone' metal receptor"/>
    <property type="match status" value="1"/>
</dbReference>
<dbReference type="GO" id="GO:0016491">
    <property type="term" value="F:oxidoreductase activity"/>
    <property type="evidence" value="ECO:0007669"/>
    <property type="project" value="UniProtKB-KW"/>
</dbReference>
<dbReference type="Gene3D" id="3.40.50.1980">
    <property type="entry name" value="Nitrogenase molybdenum iron protein domain"/>
    <property type="match status" value="2"/>
</dbReference>
<proteinExistence type="predicted"/>
<keyword evidence="2" id="KW-0602">Photosynthesis</keyword>
<keyword evidence="8" id="KW-1185">Reference proteome</keyword>
<feature type="domain" description="Nitrogenase/oxidoreductase component 1" evidence="6">
    <location>
        <begin position="54"/>
        <end position="441"/>
    </location>
</feature>
<comment type="caution">
    <text evidence="7">The sequence shown here is derived from an EMBL/GenBank/DDBJ whole genome shotgun (WGS) entry which is preliminary data.</text>
</comment>
<organism evidence="7 8">
    <name type="scientific">Paracraurococcus lichenis</name>
    <dbReference type="NCBI Taxonomy" id="3064888"/>
    <lineage>
        <taxon>Bacteria</taxon>
        <taxon>Pseudomonadati</taxon>
        <taxon>Pseudomonadota</taxon>
        <taxon>Alphaproteobacteria</taxon>
        <taxon>Acetobacterales</taxon>
        <taxon>Roseomonadaceae</taxon>
        <taxon>Paracraurococcus</taxon>
    </lineage>
</organism>
<keyword evidence="3 7" id="KW-0560">Oxidoreductase</keyword>
<dbReference type="Proteomes" id="UP001243009">
    <property type="component" value="Unassembled WGS sequence"/>
</dbReference>
<accession>A0ABT9DUA1</accession>
<name>A0ABT9DUA1_9PROT</name>
<dbReference type="Pfam" id="PF00148">
    <property type="entry name" value="Oxidored_nitro"/>
    <property type="match status" value="1"/>
</dbReference>
<reference evidence="7 8" key="1">
    <citation type="submission" date="2023-08" db="EMBL/GenBank/DDBJ databases">
        <title>The draft genome sequence of Paracraurococcus sp. LOR1-02.</title>
        <authorList>
            <person name="Kingkaew E."/>
            <person name="Tanasupawat S."/>
        </authorList>
    </citation>
    <scope>NUCLEOTIDE SEQUENCE [LARGE SCALE GENOMIC DNA]</scope>
    <source>
        <strain evidence="7 8">LOR1-02</strain>
    </source>
</reference>
<keyword evidence="5" id="KW-0077">Bacteriochlorophyll biosynthesis</keyword>
<dbReference type="RefSeq" id="WP_305102351.1">
    <property type="nucleotide sequence ID" value="NZ_JAUTWS010000003.1"/>
</dbReference>
<dbReference type="PANTHER" id="PTHR39429:SF3">
    <property type="entry name" value="LIGHT-INDEPENDENT PROTOCHLOROPHYLLIDE REDUCTASE SUBUNIT N"/>
    <property type="match status" value="1"/>
</dbReference>
<evidence type="ECO:0000313" key="8">
    <source>
        <dbReference type="Proteomes" id="UP001243009"/>
    </source>
</evidence>
<comment type="pathway">
    <text evidence="1">Porphyrin-containing compound metabolism; bacteriochlorophyll biosynthesis.</text>
</comment>
<dbReference type="InterPro" id="IPR050293">
    <property type="entry name" value="LIPOR_BchN/ChlN"/>
</dbReference>
<evidence type="ECO:0000256" key="4">
    <source>
        <dbReference type="ARBA" id="ARBA00023171"/>
    </source>
</evidence>
<protein>
    <submittedName>
        <fullName evidence="7">Chlorophyllide a reductase subunit Y</fullName>
        <ecNumber evidence="7">1.3.7.15</ecNumber>
    </submittedName>
</protein>